<protein>
    <submittedName>
        <fullName evidence="2">Uncharacterized protein</fullName>
    </submittedName>
</protein>
<dbReference type="EMBL" id="CADCVS010000463">
    <property type="protein sequence ID" value="CAA9527926.1"/>
    <property type="molecule type" value="Genomic_DNA"/>
</dbReference>
<feature type="compositionally biased region" description="Pro residues" evidence="1">
    <location>
        <begin position="1"/>
        <end position="10"/>
    </location>
</feature>
<feature type="region of interest" description="Disordered" evidence="1">
    <location>
        <begin position="1"/>
        <end position="84"/>
    </location>
</feature>
<sequence length="122" mass="13736">ARPRSGPPRCPRSDRVRRRRALHRRPVPAGVLGRRGGDRHLGRHRSPRPPRRGDDEGLDQPRRRHPHVPARDRGLRACGTSHRGPVRARVLRRIGAHGVLHRTRRGASAAHGRHAVRHPAAL</sequence>
<gene>
    <name evidence="2" type="ORF">AVDCRST_MAG30-3522</name>
</gene>
<feature type="non-terminal residue" evidence="2">
    <location>
        <position position="122"/>
    </location>
</feature>
<feature type="compositionally biased region" description="Basic residues" evidence="1">
    <location>
        <begin position="15"/>
        <end position="26"/>
    </location>
</feature>
<name>A0A6J4TNH1_9ACTN</name>
<reference evidence="2" key="1">
    <citation type="submission" date="2020-02" db="EMBL/GenBank/DDBJ databases">
        <authorList>
            <person name="Meier V. D."/>
        </authorList>
    </citation>
    <scope>NUCLEOTIDE SEQUENCE</scope>
    <source>
        <strain evidence="2">AVDCRST_MAG30</strain>
    </source>
</reference>
<evidence type="ECO:0000256" key="1">
    <source>
        <dbReference type="SAM" id="MobiDB-lite"/>
    </source>
</evidence>
<feature type="region of interest" description="Disordered" evidence="1">
    <location>
        <begin position="101"/>
        <end position="122"/>
    </location>
</feature>
<evidence type="ECO:0000313" key="2">
    <source>
        <dbReference type="EMBL" id="CAA9527926.1"/>
    </source>
</evidence>
<dbReference type="AlphaFoldDB" id="A0A6J4TNH1"/>
<feature type="compositionally biased region" description="Basic residues" evidence="1">
    <location>
        <begin position="41"/>
        <end position="50"/>
    </location>
</feature>
<feature type="compositionally biased region" description="Basic and acidic residues" evidence="1">
    <location>
        <begin position="51"/>
        <end position="61"/>
    </location>
</feature>
<proteinExistence type="predicted"/>
<organism evidence="2">
    <name type="scientific">uncultured Solirubrobacteraceae bacterium</name>
    <dbReference type="NCBI Taxonomy" id="1162706"/>
    <lineage>
        <taxon>Bacteria</taxon>
        <taxon>Bacillati</taxon>
        <taxon>Actinomycetota</taxon>
        <taxon>Thermoleophilia</taxon>
        <taxon>Solirubrobacterales</taxon>
        <taxon>Solirubrobacteraceae</taxon>
        <taxon>environmental samples</taxon>
    </lineage>
</organism>
<accession>A0A6J4TNH1</accession>
<feature type="non-terminal residue" evidence="2">
    <location>
        <position position="1"/>
    </location>
</feature>